<dbReference type="EMBL" id="AP025017">
    <property type="protein sequence ID" value="BDA64179.1"/>
    <property type="molecule type" value="Genomic_DNA"/>
</dbReference>
<dbReference type="InterPro" id="IPR041657">
    <property type="entry name" value="HTH_17"/>
</dbReference>
<proteinExistence type="predicted"/>
<evidence type="ECO:0000313" key="4">
    <source>
        <dbReference type="Proteomes" id="UP000824496"/>
    </source>
</evidence>
<dbReference type="InterPro" id="IPR010093">
    <property type="entry name" value="SinI_DNA-bd"/>
</dbReference>
<dbReference type="Proteomes" id="UP000824496">
    <property type="component" value="Chromosome"/>
</dbReference>
<accession>A0ABN6K7Y8</accession>
<name>A0ABN6K7Y8_9ACTO</name>
<dbReference type="Pfam" id="PF12728">
    <property type="entry name" value="HTH_17"/>
    <property type="match status" value="1"/>
</dbReference>
<dbReference type="SUPFAM" id="SSF46955">
    <property type="entry name" value="Putative DNA-binding domain"/>
    <property type="match status" value="1"/>
</dbReference>
<dbReference type="Gene3D" id="1.10.1660.10">
    <property type="match status" value="1"/>
</dbReference>
<feature type="domain" description="Helix-turn-helix" evidence="2">
    <location>
        <begin position="79"/>
        <end position="128"/>
    </location>
</feature>
<dbReference type="InterPro" id="IPR009061">
    <property type="entry name" value="DNA-bd_dom_put_sf"/>
</dbReference>
<evidence type="ECO:0000259" key="2">
    <source>
        <dbReference type="Pfam" id="PF12728"/>
    </source>
</evidence>
<evidence type="ECO:0000313" key="3">
    <source>
        <dbReference type="EMBL" id="BDA64179.1"/>
    </source>
</evidence>
<feature type="region of interest" description="Disordered" evidence="1">
    <location>
        <begin position="132"/>
        <end position="166"/>
    </location>
</feature>
<sequence>MVAVPVESRTYLPEEVVAGSFAQIVSKLSPSDGRAATPCLVVDGEEVVLSPEVAEVLLQVAEAMRQGMAVTVAPQAMRLTTQEAAELLGISRSTLVRLLDAGEIPFERVRRHRRLYLADVLEYQRRQRRDAREALSDMVSDTQAMGDYDLDPEEVRQELRNARAEG</sequence>
<feature type="compositionally biased region" description="Basic and acidic residues" evidence="1">
    <location>
        <begin position="153"/>
        <end position="166"/>
    </location>
</feature>
<reference evidence="3 4" key="1">
    <citation type="submission" date="2021-08" db="EMBL/GenBank/DDBJ databases">
        <title>Whole genome sequence of novel Actinomyces species strain MAS-1.</title>
        <authorList>
            <person name="Saito M."/>
            <person name="Kuwahara N."/>
            <person name="Takizawa T."/>
            <person name="Gotouda H."/>
            <person name="Ochiai T."/>
        </authorList>
    </citation>
    <scope>NUCLEOTIDE SEQUENCE [LARGE SCALE GENOMIC DNA]</scope>
    <source>
        <strain evidence="3 4">MAS-1</strain>
    </source>
</reference>
<evidence type="ECO:0000256" key="1">
    <source>
        <dbReference type="SAM" id="MobiDB-lite"/>
    </source>
</evidence>
<gene>
    <name evidence="3" type="ORF">MANAM107_10130</name>
</gene>
<protein>
    <recommendedName>
        <fullName evidence="2">Helix-turn-helix domain-containing protein</fullName>
    </recommendedName>
</protein>
<keyword evidence="4" id="KW-1185">Reference proteome</keyword>
<organism evidence="3 4">
    <name type="scientific">Actinomyces capricornis</name>
    <dbReference type="NCBI Taxonomy" id="2755559"/>
    <lineage>
        <taxon>Bacteria</taxon>
        <taxon>Bacillati</taxon>
        <taxon>Actinomycetota</taxon>
        <taxon>Actinomycetes</taxon>
        <taxon>Actinomycetales</taxon>
        <taxon>Actinomycetaceae</taxon>
        <taxon>Actinomyces</taxon>
    </lineage>
</organism>
<dbReference type="NCBIfam" id="TIGR01764">
    <property type="entry name" value="excise"/>
    <property type="match status" value="1"/>
</dbReference>